<dbReference type="PANTHER" id="PTHR46889:SF4">
    <property type="entry name" value="TRANSPOSASE INSO FOR INSERTION SEQUENCE ELEMENT IS911B-RELATED"/>
    <property type="match status" value="1"/>
</dbReference>
<evidence type="ECO:0000256" key="1">
    <source>
        <dbReference type="ARBA" id="ARBA00002286"/>
    </source>
</evidence>
<comment type="function">
    <text evidence="1">Involved in the transposition of the insertion sequence.</text>
</comment>
<dbReference type="EMBL" id="CP059833">
    <property type="protein sequence ID" value="QMV85064.1"/>
    <property type="molecule type" value="Genomic_DNA"/>
</dbReference>
<dbReference type="Gene3D" id="3.30.420.10">
    <property type="entry name" value="Ribonuclease H-like superfamily/Ribonuclease H"/>
    <property type="match status" value="1"/>
</dbReference>
<dbReference type="GO" id="GO:0015074">
    <property type="term" value="P:DNA integration"/>
    <property type="evidence" value="ECO:0007669"/>
    <property type="project" value="InterPro"/>
</dbReference>
<evidence type="ECO:0000313" key="4">
    <source>
        <dbReference type="Proteomes" id="UP000515570"/>
    </source>
</evidence>
<dbReference type="InterPro" id="IPR050900">
    <property type="entry name" value="Transposase_IS3/IS150/IS904"/>
</dbReference>
<proteinExistence type="predicted"/>
<dbReference type="InterPro" id="IPR025948">
    <property type="entry name" value="HTH-like_dom"/>
</dbReference>
<dbReference type="Pfam" id="PF13333">
    <property type="entry name" value="rve_2"/>
    <property type="match status" value="1"/>
</dbReference>
<keyword evidence="4" id="KW-1185">Reference proteome</keyword>
<organism evidence="3 4">
    <name type="scientific">Corynebacterium hindlerae</name>
    <dbReference type="NCBI Taxonomy" id="699041"/>
    <lineage>
        <taxon>Bacteria</taxon>
        <taxon>Bacillati</taxon>
        <taxon>Actinomycetota</taxon>
        <taxon>Actinomycetes</taxon>
        <taxon>Mycobacteriales</taxon>
        <taxon>Corynebacteriaceae</taxon>
        <taxon>Corynebacterium</taxon>
    </lineage>
</organism>
<dbReference type="InterPro" id="IPR036397">
    <property type="entry name" value="RNaseH_sf"/>
</dbReference>
<accession>A0A7G5FEM3</accession>
<dbReference type="Proteomes" id="UP000515570">
    <property type="component" value="Chromosome"/>
</dbReference>
<reference evidence="3 4" key="1">
    <citation type="submission" date="2020-07" db="EMBL/GenBank/DDBJ databases">
        <title>non toxigenic Corynebacterium sp. nov from a clinical source.</title>
        <authorList>
            <person name="Bernier A.-M."/>
            <person name="Bernard K."/>
        </authorList>
    </citation>
    <scope>NUCLEOTIDE SEQUENCE [LARGE SCALE GENOMIC DNA]</scope>
    <source>
        <strain evidence="4">NML 93-0612</strain>
    </source>
</reference>
<dbReference type="PROSITE" id="PS50994">
    <property type="entry name" value="INTEGRASE"/>
    <property type="match status" value="1"/>
</dbReference>
<dbReference type="InterPro" id="IPR048020">
    <property type="entry name" value="Transpos_IS3"/>
</dbReference>
<dbReference type="GO" id="GO:0003676">
    <property type="term" value="F:nucleic acid binding"/>
    <property type="evidence" value="ECO:0007669"/>
    <property type="project" value="InterPro"/>
</dbReference>
<dbReference type="Pfam" id="PF13276">
    <property type="entry name" value="HTH_21"/>
    <property type="match status" value="1"/>
</dbReference>
<dbReference type="PANTHER" id="PTHR46889">
    <property type="entry name" value="TRANSPOSASE INSF FOR INSERTION SEQUENCE IS3B-RELATED"/>
    <property type="match status" value="1"/>
</dbReference>
<dbReference type="InterPro" id="IPR001584">
    <property type="entry name" value="Integrase_cat-core"/>
</dbReference>
<name>A0A7G5FEM3_9CORY</name>
<dbReference type="InterPro" id="IPR012337">
    <property type="entry name" value="RNaseH-like_sf"/>
</dbReference>
<gene>
    <name evidence="3" type="ORF">HW450_12155</name>
</gene>
<dbReference type="NCBIfam" id="NF033516">
    <property type="entry name" value="transpos_IS3"/>
    <property type="match status" value="1"/>
</dbReference>
<feature type="domain" description="Integrase catalytic" evidence="2">
    <location>
        <begin position="105"/>
        <end position="291"/>
    </location>
</feature>
<sequence length="308" mass="35469">MIKICDEEHYRVGYRVVHAILKETGIRVSEKIVREIMAEFDLSPKIKRRRSYSSYKEETDPSVANRLYVADEKGRTAHEEVIELSATYRECVDDDGVPVLTHDFYADAPNQKWVTDISEIPCKDGKLYLSPVIDLHDRYPVSVMIGHRPSVALVTEMIQDAIDQLGPGEKPIIHSDRGFHYRAKAWFETITVTDSTTPVEDLADYRVIPSMSRKATSGDNAAMEGFFGVLKREVFYYHDINQRELTKSQVVTLLDEYITWYVYRRRFKRRGYRTLAASRGLEPLLTDMRVSNGLCVGFPPHSRKDEPL</sequence>
<evidence type="ECO:0000313" key="3">
    <source>
        <dbReference type="EMBL" id="QMV85064.1"/>
    </source>
</evidence>
<dbReference type="Pfam" id="PF00665">
    <property type="entry name" value="rve"/>
    <property type="match status" value="1"/>
</dbReference>
<dbReference type="AlphaFoldDB" id="A0A7G5FEM3"/>
<protein>
    <submittedName>
        <fullName evidence="3">IS3 family transposase</fullName>
    </submittedName>
</protein>
<evidence type="ECO:0000259" key="2">
    <source>
        <dbReference type="PROSITE" id="PS50994"/>
    </source>
</evidence>
<dbReference type="SUPFAM" id="SSF53098">
    <property type="entry name" value="Ribonuclease H-like"/>
    <property type="match status" value="1"/>
</dbReference>